<reference evidence="2 3" key="1">
    <citation type="submission" date="2017-07" db="EMBL/GenBank/DDBJ databases">
        <title>Thauera sp. KNDSS-Mac4 genome sequence and assembly.</title>
        <authorList>
            <person name="Mayilraj S."/>
        </authorList>
    </citation>
    <scope>NUCLEOTIDE SEQUENCE [LARGE SCALE GENOMIC DNA]</scope>
    <source>
        <strain evidence="2 3">KNDSS-Mac4</strain>
    </source>
</reference>
<dbReference type="OrthoDB" id="9794834at2"/>
<evidence type="ECO:0000259" key="1">
    <source>
        <dbReference type="Pfam" id="PF06114"/>
    </source>
</evidence>
<accession>A0A235EXT4</accession>
<dbReference type="InterPro" id="IPR010359">
    <property type="entry name" value="IrrE_HExxH"/>
</dbReference>
<sequence>MDEADVRQRARAFVARVDVSSIREDLSPYVTAANAKVKKDELGEGESGYTVTKPNGKHIITVNTLETEERQRFTVCHEIAHIVLGLESSHDEVPSWSFAKRHPNEIACDTFAAELLMPYQQWLSAVPKEEPSLELIQHMADLFGTSFPAAASRFASLSDMACAFVTMERGAVRYAARSTSLRQAGAWIPPRSVIPPGSVAHRIRSSGNSSTETGEVSQDVWFDDWEKGLDLWELSRHYQRTDTTISLLWFDSDDLPEIEVTRFGARVEDDGGLAELTGELPWPGRRTRC</sequence>
<proteinExistence type="predicted"/>
<protein>
    <recommendedName>
        <fullName evidence="1">IrrE N-terminal-like domain-containing protein</fullName>
    </recommendedName>
</protein>
<evidence type="ECO:0000313" key="3">
    <source>
        <dbReference type="Proteomes" id="UP000215181"/>
    </source>
</evidence>
<dbReference type="AlphaFoldDB" id="A0A235EXT4"/>
<dbReference type="Pfam" id="PF06114">
    <property type="entry name" value="Peptidase_M78"/>
    <property type="match status" value="1"/>
</dbReference>
<dbReference type="Proteomes" id="UP000215181">
    <property type="component" value="Unassembled WGS sequence"/>
</dbReference>
<keyword evidence="3" id="KW-1185">Reference proteome</keyword>
<organism evidence="2 3">
    <name type="scientific">Thauera propionica</name>
    <dbReference type="NCBI Taxonomy" id="2019431"/>
    <lineage>
        <taxon>Bacteria</taxon>
        <taxon>Pseudomonadati</taxon>
        <taxon>Pseudomonadota</taxon>
        <taxon>Betaproteobacteria</taxon>
        <taxon>Rhodocyclales</taxon>
        <taxon>Zoogloeaceae</taxon>
        <taxon>Thauera</taxon>
    </lineage>
</organism>
<dbReference type="EMBL" id="NOIH01000011">
    <property type="protein sequence ID" value="OYD53849.1"/>
    <property type="molecule type" value="Genomic_DNA"/>
</dbReference>
<comment type="caution">
    <text evidence="2">The sequence shown here is derived from an EMBL/GenBank/DDBJ whole genome shotgun (WGS) entry which is preliminary data.</text>
</comment>
<feature type="domain" description="IrrE N-terminal-like" evidence="1">
    <location>
        <begin position="51"/>
        <end position="153"/>
    </location>
</feature>
<dbReference type="PANTHER" id="PTHR43236:SF2">
    <property type="entry name" value="BLL0069 PROTEIN"/>
    <property type="match status" value="1"/>
</dbReference>
<name>A0A235EXT4_9RHOO</name>
<gene>
    <name evidence="2" type="ORF">CGK74_10665</name>
</gene>
<dbReference type="RefSeq" id="WP_094268474.1">
    <property type="nucleotide sequence ID" value="NZ_NOIH01000011.1"/>
</dbReference>
<dbReference type="Gene3D" id="1.10.10.2910">
    <property type="match status" value="1"/>
</dbReference>
<dbReference type="InterPro" id="IPR052345">
    <property type="entry name" value="Rad_response_metalloprotease"/>
</dbReference>
<evidence type="ECO:0000313" key="2">
    <source>
        <dbReference type="EMBL" id="OYD53849.1"/>
    </source>
</evidence>
<dbReference type="PANTHER" id="PTHR43236">
    <property type="entry name" value="ANTITOXIN HIGA1"/>
    <property type="match status" value="1"/>
</dbReference>